<evidence type="ECO:0000313" key="3">
    <source>
        <dbReference type="EMBL" id="EAR97007.1"/>
    </source>
</evidence>
<dbReference type="Gene3D" id="3.40.30.10">
    <property type="entry name" value="Glutaredoxin"/>
    <property type="match status" value="1"/>
</dbReference>
<evidence type="ECO:0000313" key="4">
    <source>
        <dbReference type="Proteomes" id="UP000009168"/>
    </source>
</evidence>
<protein>
    <submittedName>
        <fullName evidence="3">SelT/selW/selH selenoprotein domain protein</fullName>
    </submittedName>
</protein>
<feature type="region of interest" description="Disordered" evidence="2">
    <location>
        <begin position="196"/>
        <end position="410"/>
    </location>
</feature>
<feature type="region of interest" description="Disordered" evidence="2">
    <location>
        <begin position="141"/>
        <end position="178"/>
    </location>
</feature>
<feature type="compositionally biased region" description="Polar residues" evidence="2">
    <location>
        <begin position="213"/>
        <end position="225"/>
    </location>
</feature>
<dbReference type="Pfam" id="PF10262">
    <property type="entry name" value="Rdx"/>
    <property type="match status" value="1"/>
</dbReference>
<gene>
    <name evidence="3" type="ORF">TTHERM_00195980</name>
</gene>
<dbReference type="OrthoDB" id="311159at2759"/>
<dbReference type="AlphaFoldDB" id="Q23K36"/>
<dbReference type="InterPro" id="IPR011893">
    <property type="entry name" value="Selenoprotein_Rdx-typ"/>
</dbReference>
<feature type="compositionally biased region" description="Basic and acidic residues" evidence="2">
    <location>
        <begin position="339"/>
        <end position="373"/>
    </location>
</feature>
<dbReference type="InParanoid" id="Q23K36"/>
<keyword evidence="4" id="KW-1185">Reference proteome</keyword>
<feature type="compositionally biased region" description="Polar residues" evidence="2">
    <location>
        <begin position="149"/>
        <end position="167"/>
    </location>
</feature>
<accession>Q23K36</accession>
<organism evidence="3 4">
    <name type="scientific">Tetrahymena thermophila (strain SB210)</name>
    <dbReference type="NCBI Taxonomy" id="312017"/>
    <lineage>
        <taxon>Eukaryota</taxon>
        <taxon>Sar</taxon>
        <taxon>Alveolata</taxon>
        <taxon>Ciliophora</taxon>
        <taxon>Intramacronucleata</taxon>
        <taxon>Oligohymenophorea</taxon>
        <taxon>Hymenostomatida</taxon>
        <taxon>Tetrahymenina</taxon>
        <taxon>Tetrahymenidae</taxon>
        <taxon>Tetrahymena</taxon>
    </lineage>
</organism>
<feature type="compositionally biased region" description="Basic and acidic residues" evidence="2">
    <location>
        <begin position="200"/>
        <end position="212"/>
    </location>
</feature>
<feature type="compositionally biased region" description="Low complexity" evidence="2">
    <location>
        <begin position="321"/>
        <end position="334"/>
    </location>
</feature>
<feature type="compositionally biased region" description="Basic and acidic residues" evidence="2">
    <location>
        <begin position="266"/>
        <end position="294"/>
    </location>
</feature>
<feature type="compositionally biased region" description="Low complexity" evidence="2">
    <location>
        <begin position="243"/>
        <end position="252"/>
    </location>
</feature>
<dbReference type="InterPro" id="IPR036249">
    <property type="entry name" value="Thioredoxin-like_sf"/>
</dbReference>
<dbReference type="Proteomes" id="UP000009168">
    <property type="component" value="Unassembled WGS sequence"/>
</dbReference>
<evidence type="ECO:0000256" key="1">
    <source>
        <dbReference type="ARBA" id="ARBA00023284"/>
    </source>
</evidence>
<feature type="region of interest" description="Disordered" evidence="2">
    <location>
        <begin position="1"/>
        <end position="21"/>
    </location>
</feature>
<keyword evidence="1" id="KW-0676">Redox-active center</keyword>
<feature type="compositionally biased region" description="Low complexity" evidence="2">
    <location>
        <begin position="226"/>
        <end position="236"/>
    </location>
</feature>
<dbReference type="EMBL" id="GG662673">
    <property type="protein sequence ID" value="EAR97007.1"/>
    <property type="molecule type" value="Genomic_DNA"/>
</dbReference>
<dbReference type="SUPFAM" id="SSF52833">
    <property type="entry name" value="Thioredoxin-like"/>
    <property type="match status" value="1"/>
</dbReference>
<reference evidence="4" key="1">
    <citation type="journal article" date="2006" name="PLoS Biol.">
        <title>Macronuclear genome sequence of the ciliate Tetrahymena thermophila, a model eukaryote.</title>
        <authorList>
            <person name="Eisen J.A."/>
            <person name="Coyne R.S."/>
            <person name="Wu M."/>
            <person name="Wu D."/>
            <person name="Thiagarajan M."/>
            <person name="Wortman J.R."/>
            <person name="Badger J.H."/>
            <person name="Ren Q."/>
            <person name="Amedeo P."/>
            <person name="Jones K.M."/>
            <person name="Tallon L.J."/>
            <person name="Delcher A.L."/>
            <person name="Salzberg S.L."/>
            <person name="Silva J.C."/>
            <person name="Haas B.J."/>
            <person name="Majoros W.H."/>
            <person name="Farzad M."/>
            <person name="Carlton J.M."/>
            <person name="Smith R.K. Jr."/>
            <person name="Garg J."/>
            <person name="Pearlman R.E."/>
            <person name="Karrer K.M."/>
            <person name="Sun L."/>
            <person name="Manning G."/>
            <person name="Elde N.C."/>
            <person name="Turkewitz A.P."/>
            <person name="Asai D.J."/>
            <person name="Wilkes D.E."/>
            <person name="Wang Y."/>
            <person name="Cai H."/>
            <person name="Collins K."/>
            <person name="Stewart B.A."/>
            <person name="Lee S.R."/>
            <person name="Wilamowska K."/>
            <person name="Weinberg Z."/>
            <person name="Ruzzo W.L."/>
            <person name="Wloga D."/>
            <person name="Gaertig J."/>
            <person name="Frankel J."/>
            <person name="Tsao C.-C."/>
            <person name="Gorovsky M.A."/>
            <person name="Keeling P.J."/>
            <person name="Waller R.F."/>
            <person name="Patron N.J."/>
            <person name="Cherry J.M."/>
            <person name="Stover N.A."/>
            <person name="Krieger C.J."/>
            <person name="del Toro C."/>
            <person name="Ryder H.F."/>
            <person name="Williamson S.C."/>
            <person name="Barbeau R.A."/>
            <person name="Hamilton E.P."/>
            <person name="Orias E."/>
        </authorList>
    </citation>
    <scope>NUCLEOTIDE SEQUENCE [LARGE SCALE GENOMIC DNA]</scope>
    <source>
        <strain evidence="4">SB210</strain>
    </source>
</reference>
<sequence>MASAHNIRNRSPKQQLYNQKKEGQSIIDGKIVVDIEICQNCKDHQWCTRHDESKYKLMFEEISSAILAENPNVIITQNNFVKVPTLGAFEITCMNALLYSKNRSGCFPHATVISNLVKNFLYDKENGKPTNQYDLKLIESNPNKEDQKFSNTNSNFRKQNRSPQRMSSGIRGRTSHYTGKGNCIESYNYVVSSTFAQGKRSPDQKNQSKEKSANMNSTAQSAFYQTNNTDNNQQDNVNRRNSKQSNNSNQNQKQHHQEAYEQNEQQQHDQYEGNHHNNQHHDETNEHHHNENKHSAQSNTHQNHEHNDDNNHHNHNHDNTTSHQQHNHPNNYQNGSDQEQFHEDHTNNYNNHHEQHNAENNHGHSQDYQKDSIDQNGQQQNYAKHEQDQNNHQHNFDNSNDHQVQHENSN</sequence>
<name>Q23K36_TETTS</name>
<proteinExistence type="predicted"/>
<feature type="compositionally biased region" description="Basic and acidic residues" evidence="2">
    <location>
        <begin position="383"/>
        <end position="410"/>
    </location>
</feature>
<dbReference type="HOGENOM" id="CLU_671745_0_0_1"/>
<feature type="compositionally biased region" description="Basic and acidic residues" evidence="2">
    <location>
        <begin position="302"/>
        <end position="320"/>
    </location>
</feature>
<dbReference type="KEGG" id="tet:TTHERM_00195980"/>
<evidence type="ECO:0000256" key="2">
    <source>
        <dbReference type="SAM" id="MobiDB-lite"/>
    </source>
</evidence>
<dbReference type="RefSeq" id="XP_001017252.1">
    <property type="nucleotide sequence ID" value="XM_001017252.1"/>
</dbReference>
<dbReference type="GeneID" id="7830590"/>